<feature type="region of interest" description="Disordered" evidence="1">
    <location>
        <begin position="445"/>
        <end position="471"/>
    </location>
</feature>
<protein>
    <submittedName>
        <fullName evidence="2">Uncharacterized protein</fullName>
    </submittedName>
</protein>
<dbReference type="Proteomes" id="UP001174909">
    <property type="component" value="Unassembled WGS sequence"/>
</dbReference>
<sequence>MKRSSSVPEMTLGPSSSSSSSSTTVGFSPGAASLKSRRGISSSQISLPGDLARPSPLSSCTMDTSTAWRAPPFSPIPMSRLNSPTSRPHRVEQLKKEECIDERQSEKEVMDINNLNQSYEELTVDPVDQMDLWPARSSPSHQPSFLSPSSPLAKLGNSARSRSLTPTSPLPNRTYCRRSCSPVLRPSQLWTGQKRKREDTYLDVEMDTSPTHCPAKRFQPTAAHRAHSPTVSPTLTPNTGNSPLHHSSRKSSSQSESTPLSSPSSLHPPASLSANPFAANYDSGHSEHWTSSGSGSSSGGQSPLLVSSGGGRENGRNADEVRRHALFSGATEMKNNLHIETTGLPDQNPDAPSPLSPKGLQFRYRPFLPSASLQSPIPRLANSLVSGATPSSSRPLRPPSSSLLLLHDKYLSPFNSDPLGPYGHAHTHPHSTTHRQLSRLRASLGVPPSLPRLQTKPETETPTKSSLNRLSVHPPLSKLSVRTSFDEHSVVVVGVREGGRVELGKKRRNSDASIDREESVMESDSSLAESCDEGIDMTTAAKQT</sequence>
<accession>A0AA35SEH5</accession>
<keyword evidence="3" id="KW-1185">Reference proteome</keyword>
<feature type="compositionally biased region" description="Polar residues" evidence="1">
    <location>
        <begin position="158"/>
        <end position="171"/>
    </location>
</feature>
<feature type="compositionally biased region" description="Polar residues" evidence="1">
    <location>
        <begin position="56"/>
        <end position="67"/>
    </location>
</feature>
<evidence type="ECO:0000256" key="1">
    <source>
        <dbReference type="SAM" id="MobiDB-lite"/>
    </source>
</evidence>
<comment type="caution">
    <text evidence="2">The sequence shown here is derived from an EMBL/GenBank/DDBJ whole genome shotgun (WGS) entry which is preliminary data.</text>
</comment>
<feature type="compositionally biased region" description="Polar residues" evidence="1">
    <location>
        <begin position="137"/>
        <end position="150"/>
    </location>
</feature>
<gene>
    <name evidence="2" type="ORF">GBAR_LOCUS16305</name>
</gene>
<dbReference type="AlphaFoldDB" id="A0AA35SEH5"/>
<feature type="compositionally biased region" description="Low complexity" evidence="1">
    <location>
        <begin position="289"/>
        <end position="307"/>
    </location>
</feature>
<reference evidence="2" key="1">
    <citation type="submission" date="2023-03" db="EMBL/GenBank/DDBJ databases">
        <authorList>
            <person name="Steffen K."/>
            <person name="Cardenas P."/>
        </authorList>
    </citation>
    <scope>NUCLEOTIDE SEQUENCE</scope>
</reference>
<feature type="compositionally biased region" description="Low complexity" evidence="1">
    <location>
        <begin position="242"/>
        <end position="273"/>
    </location>
</feature>
<name>A0AA35SEH5_GEOBA</name>
<organism evidence="2 3">
    <name type="scientific">Geodia barretti</name>
    <name type="common">Barrett's horny sponge</name>
    <dbReference type="NCBI Taxonomy" id="519541"/>
    <lineage>
        <taxon>Eukaryota</taxon>
        <taxon>Metazoa</taxon>
        <taxon>Porifera</taxon>
        <taxon>Demospongiae</taxon>
        <taxon>Heteroscleromorpha</taxon>
        <taxon>Tetractinellida</taxon>
        <taxon>Astrophorina</taxon>
        <taxon>Geodiidae</taxon>
        <taxon>Geodia</taxon>
    </lineage>
</organism>
<proteinExistence type="predicted"/>
<feature type="region of interest" description="Disordered" evidence="1">
    <location>
        <begin position="504"/>
        <end position="544"/>
    </location>
</feature>
<feature type="region of interest" description="Disordered" evidence="1">
    <location>
        <begin position="1"/>
        <end position="95"/>
    </location>
</feature>
<feature type="region of interest" description="Disordered" evidence="1">
    <location>
        <begin position="340"/>
        <end position="361"/>
    </location>
</feature>
<evidence type="ECO:0000313" key="3">
    <source>
        <dbReference type="Proteomes" id="UP001174909"/>
    </source>
</evidence>
<feature type="region of interest" description="Disordered" evidence="1">
    <location>
        <begin position="130"/>
        <end position="317"/>
    </location>
</feature>
<feature type="compositionally biased region" description="Basic and acidic residues" evidence="1">
    <location>
        <begin position="504"/>
        <end position="519"/>
    </location>
</feature>
<dbReference type="EMBL" id="CASHTH010002350">
    <property type="protein sequence ID" value="CAI8028620.1"/>
    <property type="molecule type" value="Genomic_DNA"/>
</dbReference>
<feature type="compositionally biased region" description="Polar residues" evidence="1">
    <location>
        <begin position="229"/>
        <end position="241"/>
    </location>
</feature>
<evidence type="ECO:0000313" key="2">
    <source>
        <dbReference type="EMBL" id="CAI8028620.1"/>
    </source>
</evidence>